<sequence length="80" mass="8734">MRVRRGGGGIPLGLEGFCLYLWVLGRALLYSINVGMSALAWSLVNGSTAKHLVRTDYGPTFLESKVLCLTAYHLCLLCNC</sequence>
<gene>
    <name evidence="1" type="ORF">BO78DRAFT_68927</name>
</gene>
<evidence type="ECO:0000313" key="2">
    <source>
        <dbReference type="Proteomes" id="UP000248423"/>
    </source>
</evidence>
<accession>A0A319F7I8</accession>
<reference evidence="1 2" key="1">
    <citation type="submission" date="2018-02" db="EMBL/GenBank/DDBJ databases">
        <title>The genomes of Aspergillus section Nigri reveals drivers in fungal speciation.</title>
        <authorList>
            <consortium name="DOE Joint Genome Institute"/>
            <person name="Vesth T.C."/>
            <person name="Nybo J."/>
            <person name="Theobald S."/>
            <person name="Brandl J."/>
            <person name="Frisvad J.C."/>
            <person name="Nielsen K.F."/>
            <person name="Lyhne E.K."/>
            <person name="Kogle M.E."/>
            <person name="Kuo A."/>
            <person name="Riley R."/>
            <person name="Clum A."/>
            <person name="Nolan M."/>
            <person name="Lipzen A."/>
            <person name="Salamov A."/>
            <person name="Henrissat B."/>
            <person name="Wiebenga A."/>
            <person name="De vries R.P."/>
            <person name="Grigoriev I.V."/>
            <person name="Mortensen U.H."/>
            <person name="Andersen M.R."/>
            <person name="Baker S.E."/>
        </authorList>
    </citation>
    <scope>NUCLEOTIDE SEQUENCE [LARGE SCALE GENOMIC DNA]</scope>
    <source>
        <strain evidence="1 2">CBS 121057</strain>
    </source>
</reference>
<dbReference type="Proteomes" id="UP000248423">
    <property type="component" value="Unassembled WGS sequence"/>
</dbReference>
<dbReference type="EMBL" id="KZ826316">
    <property type="protein sequence ID" value="PYI12139.1"/>
    <property type="molecule type" value="Genomic_DNA"/>
</dbReference>
<name>A0A319F7I8_ASPSB</name>
<keyword evidence="2" id="KW-1185">Reference proteome</keyword>
<dbReference type="VEuPathDB" id="FungiDB:BO78DRAFT_68927"/>
<protein>
    <submittedName>
        <fullName evidence="1">Uncharacterized protein</fullName>
    </submittedName>
</protein>
<proteinExistence type="predicted"/>
<evidence type="ECO:0000313" key="1">
    <source>
        <dbReference type="EMBL" id="PYI12139.1"/>
    </source>
</evidence>
<dbReference type="AlphaFoldDB" id="A0A319F7I8"/>
<organism evidence="1 2">
    <name type="scientific">Aspergillus sclerotiicarbonarius (strain CBS 121057 / IBT 28362)</name>
    <dbReference type="NCBI Taxonomy" id="1448318"/>
    <lineage>
        <taxon>Eukaryota</taxon>
        <taxon>Fungi</taxon>
        <taxon>Dikarya</taxon>
        <taxon>Ascomycota</taxon>
        <taxon>Pezizomycotina</taxon>
        <taxon>Eurotiomycetes</taxon>
        <taxon>Eurotiomycetidae</taxon>
        <taxon>Eurotiales</taxon>
        <taxon>Aspergillaceae</taxon>
        <taxon>Aspergillus</taxon>
        <taxon>Aspergillus subgen. Circumdati</taxon>
    </lineage>
</organism>